<proteinExistence type="predicted"/>
<sequence length="72" mass="8816">MEPHTLLKARPRRHCIHPRSLFSFHFRMTSCSWTMRFLFRWIHVFCGQQGLWSICRHGTRTKSYQKHKSENV</sequence>
<protein>
    <submittedName>
        <fullName evidence="1">ORF8</fullName>
    </submittedName>
</protein>
<reference evidence="1" key="1">
    <citation type="journal article" date="2000" name="Virus Genes">
        <title>Characterization of early region 4 of porcine adenovirus serotype 5.</title>
        <authorList>
            <person name="Tuboly T."/>
            <person name="Nagy M."/>
            <person name="Nagy E."/>
        </authorList>
    </citation>
    <scope>NUCLEOTIDE SEQUENCE</scope>
</reference>
<name>Q99HW9_9ADEN</name>
<dbReference type="EMBL" id="AF221544">
    <property type="protein sequence ID" value="AAK00141.1"/>
    <property type="molecule type" value="Genomic_DNA"/>
</dbReference>
<organism evidence="1">
    <name type="scientific">Porcine adenovirus 5</name>
    <dbReference type="NCBI Taxonomy" id="45370"/>
    <lineage>
        <taxon>Viruses</taxon>
        <taxon>Varidnaviria</taxon>
        <taxon>Bamfordvirae</taxon>
        <taxon>Preplasmiviricota</taxon>
        <taxon>Polisuviricotina</taxon>
        <taxon>Pharingeaviricetes</taxon>
        <taxon>Rowavirales</taxon>
        <taxon>Adenoviridae</taxon>
        <taxon>Mastadenovirus</taxon>
        <taxon>Mastadenovirus porcusquintum</taxon>
    </lineage>
</organism>
<accession>Q99HW9</accession>
<evidence type="ECO:0000313" key="1">
    <source>
        <dbReference type="EMBL" id="AAK00141.1"/>
    </source>
</evidence>